<dbReference type="GO" id="GO:0003677">
    <property type="term" value="F:DNA binding"/>
    <property type="evidence" value="ECO:0007669"/>
    <property type="project" value="UniProtKB-UniRule"/>
</dbReference>
<dbReference type="Proteomes" id="UP001076974">
    <property type="component" value="Unassembled WGS sequence"/>
</dbReference>
<evidence type="ECO:0000256" key="3">
    <source>
        <dbReference type="ARBA" id="ARBA00022908"/>
    </source>
</evidence>
<dbReference type="InterPro" id="IPR013762">
    <property type="entry name" value="Integrase-like_cat_sf"/>
</dbReference>
<dbReference type="Proteomes" id="UP000235093">
    <property type="component" value="Unassembled WGS sequence"/>
</dbReference>
<dbReference type="InterPro" id="IPR004107">
    <property type="entry name" value="Integrase_SAM-like_N"/>
</dbReference>
<reference evidence="10 11" key="1">
    <citation type="journal article" date="2017" name="Genome Med.">
        <title>A novel Ruminococcus gnavus clade enriched in inflammatory bowel disease patients.</title>
        <authorList>
            <person name="Hall A.B."/>
            <person name="Yassour M."/>
            <person name="Sauk J."/>
            <person name="Garner A."/>
            <person name="Jiang X."/>
            <person name="Arthur T."/>
            <person name="Lagoudas G.K."/>
            <person name="Vatanen T."/>
            <person name="Fornelos N."/>
            <person name="Wilson R."/>
            <person name="Bertha M."/>
            <person name="Cohen M."/>
            <person name="Garber J."/>
            <person name="Khalili H."/>
            <person name="Gevers D."/>
            <person name="Ananthakrishnan A.N."/>
            <person name="Kugathasan S."/>
            <person name="Lander E.S."/>
            <person name="Blainey P."/>
            <person name="Vlamakis H."/>
            <person name="Xavier R.J."/>
            <person name="Huttenhower C."/>
        </authorList>
    </citation>
    <scope>NUCLEOTIDE SEQUENCE [LARGE SCALE GENOMIC DNA]</scope>
    <source>
        <strain evidence="10 11">RJX1125</strain>
    </source>
</reference>
<comment type="caution">
    <text evidence="10">The sequence shown here is derived from an EMBL/GenBank/DDBJ whole genome shotgun (WGS) entry which is preliminary data.</text>
</comment>
<organism evidence="10 11">
    <name type="scientific">Mediterraneibacter gnavus</name>
    <name type="common">Ruminococcus gnavus</name>
    <dbReference type="NCBI Taxonomy" id="33038"/>
    <lineage>
        <taxon>Bacteria</taxon>
        <taxon>Bacillati</taxon>
        <taxon>Bacillota</taxon>
        <taxon>Clostridia</taxon>
        <taxon>Lachnospirales</taxon>
        <taxon>Lachnospiraceae</taxon>
        <taxon>Mediterraneibacter</taxon>
    </lineage>
</organism>
<dbReference type="InterPro" id="IPR044068">
    <property type="entry name" value="CB"/>
</dbReference>
<feature type="domain" description="Core-binding (CB)" evidence="8">
    <location>
        <begin position="54"/>
        <end position="136"/>
    </location>
</feature>
<keyword evidence="4 6" id="KW-0238">DNA-binding</keyword>
<evidence type="ECO:0000259" key="7">
    <source>
        <dbReference type="PROSITE" id="PS51898"/>
    </source>
</evidence>
<feature type="domain" description="Tyr recombinase" evidence="7">
    <location>
        <begin position="158"/>
        <end position="342"/>
    </location>
</feature>
<dbReference type="PANTHER" id="PTHR30349">
    <property type="entry name" value="PHAGE INTEGRASE-RELATED"/>
    <property type="match status" value="1"/>
</dbReference>
<evidence type="ECO:0000313" key="11">
    <source>
        <dbReference type="Proteomes" id="UP000235093"/>
    </source>
</evidence>
<dbReference type="GO" id="GO:0006310">
    <property type="term" value="P:DNA recombination"/>
    <property type="evidence" value="ECO:0007669"/>
    <property type="project" value="UniProtKB-KW"/>
</dbReference>
<evidence type="ECO:0000259" key="8">
    <source>
        <dbReference type="PROSITE" id="PS51900"/>
    </source>
</evidence>
<name>A0A2N5PA12_MEDGN</name>
<dbReference type="GO" id="GO:0015074">
    <property type="term" value="P:DNA integration"/>
    <property type="evidence" value="ECO:0007669"/>
    <property type="project" value="UniProtKB-KW"/>
</dbReference>
<gene>
    <name evidence="10" type="ORF">CDL23_14060</name>
    <name evidence="9" type="ORF">OZZ16_12300</name>
</gene>
<sequence>MPATRDGKLWRSQFYYKDWQGIRRKKNKRGFKTKGEADEWERNFLQQQQKNLDISFENFVEIYFADMENRLRESTIINKRYVFDLKVTPYFRHKKMCEIQTSDIRAWQNELIKKGYAPTYLKSINNQLAALFNYAVRYYDLRDNPCRKAGSIGKSKADEMDFWTKQEFKEFLPSMENKPEARMAFLILYWTGMRIGELLALTYEDIDLEKRCIRINKSYQRINGKDMITPPKTPKSNRKITIPLFLAEELKEYCSMLYGITDKERMFRFTKSFMEHEMVRGIKATGVRRIRLHDLRHSHASLLVEMGFQPLAIAERLGHEKIETTLNTYSHLYPNKQAELAAKLEIANGEE</sequence>
<comment type="similarity">
    <text evidence="2">Belongs to the 'phage' integrase family.</text>
</comment>
<evidence type="ECO:0000313" key="9">
    <source>
        <dbReference type="EMBL" id="MCZ0690677.1"/>
    </source>
</evidence>
<dbReference type="InterPro" id="IPR050090">
    <property type="entry name" value="Tyrosine_recombinase_XerCD"/>
</dbReference>
<dbReference type="PROSITE" id="PS51898">
    <property type="entry name" value="TYR_RECOMBINASE"/>
    <property type="match status" value="1"/>
</dbReference>
<dbReference type="InterPro" id="IPR010998">
    <property type="entry name" value="Integrase_recombinase_N"/>
</dbReference>
<dbReference type="InterPro" id="IPR028259">
    <property type="entry name" value="AP2-like_int_N"/>
</dbReference>
<keyword evidence="3" id="KW-0229">DNA integration</keyword>
<evidence type="ECO:0000256" key="2">
    <source>
        <dbReference type="ARBA" id="ARBA00008857"/>
    </source>
</evidence>
<evidence type="ECO:0000256" key="6">
    <source>
        <dbReference type="PROSITE-ProRule" id="PRU01248"/>
    </source>
</evidence>
<reference evidence="9" key="2">
    <citation type="submission" date="2022-11" db="EMBL/GenBank/DDBJ databases">
        <title>Temperate bacteriophages infecting mucin-degrading bacterium Ruminococcus gnavus from the human gut.</title>
        <authorList>
            <person name="Buttimer C."/>
        </authorList>
    </citation>
    <scope>NUCLEOTIDE SEQUENCE</scope>
    <source>
        <strain evidence="9">CCUG 52279</strain>
    </source>
</reference>
<dbReference type="InterPro" id="IPR002104">
    <property type="entry name" value="Integrase_catalytic"/>
</dbReference>
<accession>A0A2N5PA12</accession>
<dbReference type="SUPFAM" id="SSF56349">
    <property type="entry name" value="DNA breaking-rejoining enzymes"/>
    <property type="match status" value="1"/>
</dbReference>
<proteinExistence type="inferred from homology"/>
<dbReference type="Pfam" id="PF14657">
    <property type="entry name" value="Arm-DNA-bind_4"/>
    <property type="match status" value="1"/>
</dbReference>
<protein>
    <submittedName>
        <fullName evidence="10">Site-specific integrase</fullName>
    </submittedName>
</protein>
<dbReference type="AlphaFoldDB" id="A0A2N5PA12"/>
<evidence type="ECO:0000256" key="1">
    <source>
        <dbReference type="ARBA" id="ARBA00003283"/>
    </source>
</evidence>
<dbReference type="PANTHER" id="PTHR30349:SF64">
    <property type="entry name" value="PROPHAGE INTEGRASE INTD-RELATED"/>
    <property type="match status" value="1"/>
</dbReference>
<dbReference type="PROSITE" id="PS51900">
    <property type="entry name" value="CB"/>
    <property type="match status" value="1"/>
</dbReference>
<dbReference type="Pfam" id="PF14659">
    <property type="entry name" value="Phage_int_SAM_3"/>
    <property type="match status" value="1"/>
</dbReference>
<keyword evidence="5" id="KW-0233">DNA recombination</keyword>
<dbReference type="Gene3D" id="1.10.443.10">
    <property type="entry name" value="Intergrase catalytic core"/>
    <property type="match status" value="1"/>
</dbReference>
<dbReference type="EMBL" id="JAPRBD010000018">
    <property type="protein sequence ID" value="MCZ0690677.1"/>
    <property type="molecule type" value="Genomic_DNA"/>
</dbReference>
<dbReference type="Gene3D" id="1.10.150.130">
    <property type="match status" value="1"/>
</dbReference>
<dbReference type="EMBL" id="NIHT01000027">
    <property type="protein sequence ID" value="PLT71983.1"/>
    <property type="molecule type" value="Genomic_DNA"/>
</dbReference>
<comment type="function">
    <text evidence="1">Site-specific tyrosine recombinase, which acts by catalyzing the cutting and rejoining of the recombining DNA molecules.</text>
</comment>
<evidence type="ECO:0000313" key="10">
    <source>
        <dbReference type="EMBL" id="PLT71983.1"/>
    </source>
</evidence>
<dbReference type="Pfam" id="PF00589">
    <property type="entry name" value="Phage_integrase"/>
    <property type="match status" value="1"/>
</dbReference>
<dbReference type="CDD" id="cd01189">
    <property type="entry name" value="INT_ICEBs1_C_like"/>
    <property type="match status" value="1"/>
</dbReference>
<dbReference type="InterPro" id="IPR011010">
    <property type="entry name" value="DNA_brk_join_enz"/>
</dbReference>
<dbReference type="RefSeq" id="WP_101884265.1">
    <property type="nucleotide sequence ID" value="NZ_CP176629.1"/>
</dbReference>
<evidence type="ECO:0000256" key="5">
    <source>
        <dbReference type="ARBA" id="ARBA00023172"/>
    </source>
</evidence>
<evidence type="ECO:0000256" key="4">
    <source>
        <dbReference type="ARBA" id="ARBA00023125"/>
    </source>
</evidence>